<dbReference type="InterPro" id="IPR056209">
    <property type="entry name" value="SU10_adaptor"/>
</dbReference>
<keyword evidence="2" id="KW-1185">Reference proteome</keyword>
<gene>
    <name evidence="1" type="ORF">N1032_26250</name>
</gene>
<reference evidence="1" key="1">
    <citation type="submission" date="2022-08" db="EMBL/GenBank/DDBJ databases">
        <authorList>
            <person name="Deng Y."/>
            <person name="Han X.-F."/>
            <person name="Zhang Y.-Q."/>
        </authorList>
    </citation>
    <scope>NUCLEOTIDE SEQUENCE</scope>
    <source>
        <strain evidence="1">CPCC 203386</strain>
    </source>
</reference>
<name>A0ABT2HBA7_9MICO</name>
<dbReference type="Pfam" id="PF24175">
    <property type="entry name" value="SU10_adaptor"/>
    <property type="match status" value="1"/>
</dbReference>
<evidence type="ECO:0000313" key="2">
    <source>
        <dbReference type="Proteomes" id="UP001165586"/>
    </source>
</evidence>
<dbReference type="EMBL" id="JANLCJ010000525">
    <property type="protein sequence ID" value="MCS5737235.1"/>
    <property type="molecule type" value="Genomic_DNA"/>
</dbReference>
<dbReference type="RefSeq" id="WP_259543580.1">
    <property type="nucleotide sequence ID" value="NZ_JANLCJ010000525.1"/>
</dbReference>
<evidence type="ECO:0000313" key="1">
    <source>
        <dbReference type="EMBL" id="MCS5737235.1"/>
    </source>
</evidence>
<proteinExistence type="predicted"/>
<feature type="non-terminal residue" evidence="1">
    <location>
        <position position="1"/>
    </location>
</feature>
<sequence length="117" mass="12929">KRLFFAPEFTAPSDGLTSGDIIVGYYSDSPELHSDTDSCNLLTIAPDLLLYMAMKHACIFVQDDEAAQKYGFMAEAALQVVQKQADKTEYSGSPLVIPNVLDNSTMRTHINFGVIRH</sequence>
<comment type="caution">
    <text evidence="1">The sequence shown here is derived from an EMBL/GenBank/DDBJ whole genome shotgun (WGS) entry which is preliminary data.</text>
</comment>
<dbReference type="Proteomes" id="UP001165586">
    <property type="component" value="Unassembled WGS sequence"/>
</dbReference>
<accession>A0ABT2HBA7</accession>
<organism evidence="1 2">
    <name type="scientific">Herbiconiux daphne</name>
    <dbReference type="NCBI Taxonomy" id="2970914"/>
    <lineage>
        <taxon>Bacteria</taxon>
        <taxon>Bacillati</taxon>
        <taxon>Actinomycetota</taxon>
        <taxon>Actinomycetes</taxon>
        <taxon>Micrococcales</taxon>
        <taxon>Microbacteriaceae</taxon>
        <taxon>Herbiconiux</taxon>
    </lineage>
</organism>
<protein>
    <submittedName>
        <fullName evidence="1">Uncharacterized protein</fullName>
    </submittedName>
</protein>